<evidence type="ECO:0000256" key="5">
    <source>
        <dbReference type="SAM" id="MobiDB-lite"/>
    </source>
</evidence>
<comment type="subcellular location">
    <subcellularLocation>
        <location evidence="1">Cytoplasm</location>
    </subcellularLocation>
</comment>
<reference evidence="7 8" key="1">
    <citation type="journal article" date="2024" name="BMC Genomics">
        <title>De novo assembly and annotation of Popillia japonica's genome with initial clues to its potential as an invasive pest.</title>
        <authorList>
            <person name="Cucini C."/>
            <person name="Boschi S."/>
            <person name="Funari R."/>
            <person name="Cardaioli E."/>
            <person name="Iannotti N."/>
            <person name="Marturano G."/>
            <person name="Paoli F."/>
            <person name="Bruttini M."/>
            <person name="Carapelli A."/>
            <person name="Frati F."/>
            <person name="Nardi F."/>
        </authorList>
    </citation>
    <scope>NUCLEOTIDE SEQUENCE [LARGE SCALE GENOMIC DNA]</scope>
    <source>
        <strain evidence="7">DMR45628</strain>
    </source>
</reference>
<dbReference type="Gene3D" id="3.30.710.10">
    <property type="entry name" value="Potassium Channel Kv1.1, Chain A"/>
    <property type="match status" value="1"/>
</dbReference>
<feature type="compositionally biased region" description="Polar residues" evidence="5">
    <location>
        <begin position="44"/>
        <end position="57"/>
    </location>
</feature>
<dbReference type="InterPro" id="IPR011705">
    <property type="entry name" value="BACK"/>
</dbReference>
<evidence type="ECO:0000256" key="3">
    <source>
        <dbReference type="ARBA" id="ARBA00022490"/>
    </source>
</evidence>
<accession>A0AAW1NIQ9</accession>
<comment type="pathway">
    <text evidence="2">Protein modification; protein ubiquitination.</text>
</comment>
<dbReference type="GO" id="GO:0022008">
    <property type="term" value="P:neurogenesis"/>
    <property type="evidence" value="ECO:0007669"/>
    <property type="project" value="TreeGrafter"/>
</dbReference>
<dbReference type="GO" id="GO:0000932">
    <property type="term" value="C:P-body"/>
    <property type="evidence" value="ECO:0007669"/>
    <property type="project" value="TreeGrafter"/>
</dbReference>
<dbReference type="SUPFAM" id="SSF54695">
    <property type="entry name" value="POZ domain"/>
    <property type="match status" value="1"/>
</dbReference>
<name>A0AAW1NIQ9_POPJA</name>
<gene>
    <name evidence="7" type="ORF">QE152_g525</name>
</gene>
<keyword evidence="4" id="KW-0833">Ubl conjugation pathway</keyword>
<dbReference type="PANTHER" id="PTHR45774:SF3">
    <property type="entry name" value="BTB (POZ) DOMAIN-CONTAINING 2B-RELATED"/>
    <property type="match status" value="1"/>
</dbReference>
<dbReference type="SMART" id="SM00225">
    <property type="entry name" value="BTB"/>
    <property type="match status" value="1"/>
</dbReference>
<proteinExistence type="predicted"/>
<feature type="domain" description="BTB" evidence="6">
    <location>
        <begin position="84"/>
        <end position="152"/>
    </location>
</feature>
<dbReference type="Gene3D" id="1.25.40.420">
    <property type="match status" value="1"/>
</dbReference>
<dbReference type="Pfam" id="PF07707">
    <property type="entry name" value="BACK"/>
    <property type="match status" value="1"/>
</dbReference>
<dbReference type="InterPro" id="IPR011333">
    <property type="entry name" value="SKP1/BTB/POZ_sf"/>
</dbReference>
<dbReference type="PROSITE" id="PS50097">
    <property type="entry name" value="BTB"/>
    <property type="match status" value="1"/>
</dbReference>
<dbReference type="Pfam" id="PF08005">
    <property type="entry name" value="PHR"/>
    <property type="match status" value="1"/>
</dbReference>
<dbReference type="Proteomes" id="UP001458880">
    <property type="component" value="Unassembled WGS sequence"/>
</dbReference>
<evidence type="ECO:0000313" key="8">
    <source>
        <dbReference type="Proteomes" id="UP001458880"/>
    </source>
</evidence>
<dbReference type="InterPro" id="IPR012983">
    <property type="entry name" value="PHR"/>
</dbReference>
<evidence type="ECO:0000256" key="4">
    <source>
        <dbReference type="ARBA" id="ARBA00022786"/>
    </source>
</evidence>
<organism evidence="7 8">
    <name type="scientific">Popillia japonica</name>
    <name type="common">Japanese beetle</name>
    <dbReference type="NCBI Taxonomy" id="7064"/>
    <lineage>
        <taxon>Eukaryota</taxon>
        <taxon>Metazoa</taxon>
        <taxon>Ecdysozoa</taxon>
        <taxon>Arthropoda</taxon>
        <taxon>Hexapoda</taxon>
        <taxon>Insecta</taxon>
        <taxon>Pterygota</taxon>
        <taxon>Neoptera</taxon>
        <taxon>Endopterygota</taxon>
        <taxon>Coleoptera</taxon>
        <taxon>Polyphaga</taxon>
        <taxon>Scarabaeiformia</taxon>
        <taxon>Scarabaeidae</taxon>
        <taxon>Rutelinae</taxon>
        <taxon>Popillia</taxon>
    </lineage>
</organism>
<protein>
    <submittedName>
        <fullName evidence="7">BTB/POZ domain</fullName>
    </submittedName>
</protein>
<dbReference type="FunFam" id="1.25.40.420:FF:000008">
    <property type="entry name" value="BTB/POZ domain-containing protein POB1"/>
    <property type="match status" value="1"/>
</dbReference>
<comment type="caution">
    <text evidence="7">The sequence shown here is derived from an EMBL/GenBank/DDBJ whole genome shotgun (WGS) entry which is preliminary data.</text>
</comment>
<evidence type="ECO:0000256" key="1">
    <source>
        <dbReference type="ARBA" id="ARBA00004496"/>
    </source>
</evidence>
<evidence type="ECO:0000259" key="6">
    <source>
        <dbReference type="PROSITE" id="PS50097"/>
    </source>
</evidence>
<dbReference type="EMBL" id="JASPKY010000003">
    <property type="protein sequence ID" value="KAK9758634.1"/>
    <property type="molecule type" value="Genomic_DNA"/>
</dbReference>
<dbReference type="GO" id="GO:0005829">
    <property type="term" value="C:cytosol"/>
    <property type="evidence" value="ECO:0007669"/>
    <property type="project" value="TreeGrafter"/>
</dbReference>
<dbReference type="Gene3D" id="2.60.120.820">
    <property type="entry name" value="PHR domain"/>
    <property type="match status" value="1"/>
</dbReference>
<dbReference type="InterPro" id="IPR000210">
    <property type="entry name" value="BTB/POZ_dom"/>
</dbReference>
<dbReference type="InterPro" id="IPR038648">
    <property type="entry name" value="PHR_sf"/>
</dbReference>
<dbReference type="SMART" id="SM00875">
    <property type="entry name" value="BACK"/>
    <property type="match status" value="1"/>
</dbReference>
<evidence type="ECO:0000313" key="7">
    <source>
        <dbReference type="EMBL" id="KAK9758634.1"/>
    </source>
</evidence>
<dbReference type="AlphaFoldDB" id="A0AAW1NIQ9"/>
<evidence type="ECO:0000256" key="2">
    <source>
        <dbReference type="ARBA" id="ARBA00004906"/>
    </source>
</evidence>
<feature type="region of interest" description="Disordered" evidence="5">
    <location>
        <begin position="1"/>
        <end position="57"/>
    </location>
</feature>
<sequence length="489" mass="55672">MEEHGEDSQDDNSYESGDGDDKPQNRTKQKKKDHHSQGRRPSKHLQQNHELCGESSQSPGFNWQANFSTMASRLRFLLFNPLMSDVTFIVGVQKERIPAHKFILSISSSVFEAMFYSLLANRSKEIELPDVEPVAFKNLLRFIYLDQASVGPENVMTTLYTAKKYSIPNLEKHCVEFLECNLCGDNAFLLLSQARLFDESKLILNCLDVIDKKTQDSLNSDGFLEIDYDTLQYVLKRDTLRIREVRLYEAVIKWADAECARRSLDVDVDNRRQVLKNTINLIRYPLMSIEEFAAGPAQSGLLSDSQVVRLFLYYTLNPKPNTEFSDTPRCCMTGRECIISRFLEVDTRWGYNGTSDRIRFQVDRGIFLAGLGLYGSIHGSQEYDVSIQIVHTHSTNVVGFNKTKFSCDGSNQPFRVMFKEPVEIIPNTSYIAIATLKGNDSFYGTKGLKKICLQCSKGERVTFQFSYASGNNNGTSVEDGQIPEFIFYI</sequence>
<dbReference type="PANTHER" id="PTHR45774">
    <property type="entry name" value="BTB/POZ DOMAIN-CONTAINING"/>
    <property type="match status" value="1"/>
</dbReference>
<keyword evidence="3" id="KW-0963">Cytoplasm</keyword>
<keyword evidence="8" id="KW-1185">Reference proteome</keyword>
<feature type="compositionally biased region" description="Basic residues" evidence="5">
    <location>
        <begin position="25"/>
        <end position="43"/>
    </location>
</feature>
<dbReference type="Pfam" id="PF00651">
    <property type="entry name" value="BTB"/>
    <property type="match status" value="1"/>
</dbReference>